<dbReference type="AlphaFoldDB" id="A0A067KG02"/>
<evidence type="ECO:0000256" key="1">
    <source>
        <dbReference type="SAM" id="MobiDB-lite"/>
    </source>
</evidence>
<sequence length="112" mass="12090">MMTEIFIEATGQRHYRRIYGIRTQTSSYYSGTSRCATSASSPAMEIAPPSDSTSLSAPTMIVGPDGRSDSTSPSAPTIIVGPDGRFDASTINRFHVDRTTDGAEDDQHEDLD</sequence>
<dbReference type="EMBL" id="KK914644">
    <property type="protein sequence ID" value="KDP30734.1"/>
    <property type="molecule type" value="Genomic_DNA"/>
</dbReference>
<keyword evidence="3" id="KW-1185">Reference proteome</keyword>
<name>A0A067KG02_JATCU</name>
<evidence type="ECO:0000313" key="3">
    <source>
        <dbReference type="Proteomes" id="UP000027138"/>
    </source>
</evidence>
<feature type="compositionally biased region" description="Acidic residues" evidence="1">
    <location>
        <begin position="102"/>
        <end position="112"/>
    </location>
</feature>
<gene>
    <name evidence="2" type="ORF">JCGZ_15535</name>
</gene>
<reference evidence="2 3" key="1">
    <citation type="journal article" date="2014" name="PLoS ONE">
        <title>Global Analysis of Gene Expression Profiles in Physic Nut (Jatropha curcas L.) Seedlings Exposed to Salt Stress.</title>
        <authorList>
            <person name="Zhang L."/>
            <person name="Zhang C."/>
            <person name="Wu P."/>
            <person name="Chen Y."/>
            <person name="Li M."/>
            <person name="Jiang H."/>
            <person name="Wu G."/>
        </authorList>
    </citation>
    <scope>NUCLEOTIDE SEQUENCE [LARGE SCALE GENOMIC DNA]</scope>
    <source>
        <strain evidence="3">cv. GZQX0401</strain>
        <tissue evidence="2">Young leaves</tissue>
    </source>
</reference>
<accession>A0A067KG02</accession>
<proteinExistence type="predicted"/>
<protein>
    <submittedName>
        <fullName evidence="2">Uncharacterized protein</fullName>
    </submittedName>
</protein>
<dbReference type="Proteomes" id="UP000027138">
    <property type="component" value="Unassembled WGS sequence"/>
</dbReference>
<evidence type="ECO:0000313" key="2">
    <source>
        <dbReference type="EMBL" id="KDP30734.1"/>
    </source>
</evidence>
<organism evidence="2 3">
    <name type="scientific">Jatropha curcas</name>
    <name type="common">Barbados nut</name>
    <dbReference type="NCBI Taxonomy" id="180498"/>
    <lineage>
        <taxon>Eukaryota</taxon>
        <taxon>Viridiplantae</taxon>
        <taxon>Streptophyta</taxon>
        <taxon>Embryophyta</taxon>
        <taxon>Tracheophyta</taxon>
        <taxon>Spermatophyta</taxon>
        <taxon>Magnoliopsida</taxon>
        <taxon>eudicotyledons</taxon>
        <taxon>Gunneridae</taxon>
        <taxon>Pentapetalae</taxon>
        <taxon>rosids</taxon>
        <taxon>fabids</taxon>
        <taxon>Malpighiales</taxon>
        <taxon>Euphorbiaceae</taxon>
        <taxon>Crotonoideae</taxon>
        <taxon>Jatropheae</taxon>
        <taxon>Jatropha</taxon>
    </lineage>
</organism>
<feature type="region of interest" description="Disordered" evidence="1">
    <location>
        <begin position="40"/>
        <end position="112"/>
    </location>
</feature>